<dbReference type="InterPro" id="IPR032466">
    <property type="entry name" value="Metal_Hydrolase"/>
</dbReference>
<dbReference type="InterPro" id="IPR050138">
    <property type="entry name" value="DHOase/Allantoinase_Hydrolase"/>
</dbReference>
<dbReference type="GO" id="GO:0004151">
    <property type="term" value="F:dihydroorotase activity"/>
    <property type="evidence" value="ECO:0007669"/>
    <property type="project" value="InterPro"/>
</dbReference>
<reference evidence="4" key="1">
    <citation type="submission" date="2017-05" db="EMBL/GenBank/DDBJ databases">
        <title>Physiological properties and genetic analysis related to exopolysaccharide production of fresh-water unicellular cyanobacterium Aphanothece sacrum, Suizenji Nori, that has been cultured as a food source in Japan.</title>
        <authorList>
            <person name="Kanesaki Y."/>
            <person name="Yoshikawa S."/>
            <person name="Ohki K."/>
        </authorList>
    </citation>
    <scope>NUCLEOTIDE SEQUENCE [LARGE SCALE GENOMIC DNA]</scope>
    <source>
        <strain evidence="4">FPU1</strain>
    </source>
</reference>
<comment type="caution">
    <text evidence="3">The sequence shown here is derived from an EMBL/GenBank/DDBJ whole genome shotgun (WGS) entry which is preliminary data.</text>
</comment>
<feature type="domain" description="Dihydroorotase catalytic" evidence="2">
    <location>
        <begin position="57"/>
        <end position="241"/>
    </location>
</feature>
<dbReference type="AlphaFoldDB" id="A0A401IF21"/>
<dbReference type="SUPFAM" id="SSF51338">
    <property type="entry name" value="Composite domain of metallo-dependent hydrolases"/>
    <property type="match status" value="1"/>
</dbReference>
<dbReference type="InterPro" id="IPR004722">
    <property type="entry name" value="DHOase"/>
</dbReference>
<gene>
    <name evidence="3" type="ORF">AsFPU1_1273</name>
</gene>
<keyword evidence="1" id="KW-0665">Pyrimidine biosynthesis</keyword>
<dbReference type="GO" id="GO:0005737">
    <property type="term" value="C:cytoplasm"/>
    <property type="evidence" value="ECO:0007669"/>
    <property type="project" value="TreeGrafter"/>
</dbReference>
<protein>
    <submittedName>
        <fullName evidence="3">Dihydroorotase</fullName>
    </submittedName>
</protein>
<dbReference type="CDD" id="cd01317">
    <property type="entry name" value="DHOase_IIa"/>
    <property type="match status" value="1"/>
</dbReference>
<evidence type="ECO:0000313" key="4">
    <source>
        <dbReference type="Proteomes" id="UP000287247"/>
    </source>
</evidence>
<dbReference type="Gene3D" id="3.20.20.140">
    <property type="entry name" value="Metal-dependent hydrolases"/>
    <property type="match status" value="1"/>
</dbReference>
<dbReference type="GO" id="GO:0004038">
    <property type="term" value="F:allantoinase activity"/>
    <property type="evidence" value="ECO:0007669"/>
    <property type="project" value="TreeGrafter"/>
</dbReference>
<evidence type="ECO:0000259" key="2">
    <source>
        <dbReference type="Pfam" id="PF12890"/>
    </source>
</evidence>
<dbReference type="Gene3D" id="2.30.40.10">
    <property type="entry name" value="Urease, subunit C, domain 1"/>
    <property type="match status" value="1"/>
</dbReference>
<dbReference type="GO" id="GO:0006145">
    <property type="term" value="P:purine nucleobase catabolic process"/>
    <property type="evidence" value="ECO:0007669"/>
    <property type="project" value="TreeGrafter"/>
</dbReference>
<dbReference type="RefSeq" id="WP_124972147.1">
    <property type="nucleotide sequence ID" value="NZ_BDQK01000005.1"/>
</dbReference>
<organism evidence="3 4">
    <name type="scientific">Aphanothece sacrum FPU1</name>
    <dbReference type="NCBI Taxonomy" id="1920663"/>
    <lineage>
        <taxon>Bacteria</taxon>
        <taxon>Bacillati</taxon>
        <taxon>Cyanobacteriota</taxon>
        <taxon>Cyanophyceae</taxon>
        <taxon>Oscillatoriophycideae</taxon>
        <taxon>Chroococcales</taxon>
        <taxon>Aphanothecaceae</taxon>
        <taxon>Aphanothece</taxon>
    </lineage>
</organism>
<dbReference type="GO" id="GO:0006221">
    <property type="term" value="P:pyrimidine nucleotide biosynthetic process"/>
    <property type="evidence" value="ECO:0007669"/>
    <property type="project" value="UniProtKB-KW"/>
</dbReference>
<dbReference type="InterPro" id="IPR011059">
    <property type="entry name" value="Metal-dep_hydrolase_composite"/>
</dbReference>
<accession>A0A401IF21</accession>
<dbReference type="PANTHER" id="PTHR43668:SF2">
    <property type="entry name" value="ALLANTOINASE"/>
    <property type="match status" value="1"/>
</dbReference>
<dbReference type="NCBIfam" id="NF005614">
    <property type="entry name" value="PRK07369.1"/>
    <property type="match status" value="1"/>
</dbReference>
<evidence type="ECO:0000313" key="3">
    <source>
        <dbReference type="EMBL" id="GBF79873.1"/>
    </source>
</evidence>
<dbReference type="PANTHER" id="PTHR43668">
    <property type="entry name" value="ALLANTOINASE"/>
    <property type="match status" value="1"/>
</dbReference>
<dbReference type="NCBIfam" id="TIGR00857">
    <property type="entry name" value="pyrC_multi"/>
    <property type="match status" value="1"/>
</dbReference>
<dbReference type="OrthoDB" id="9765462at2"/>
<dbReference type="GO" id="GO:0046872">
    <property type="term" value="F:metal ion binding"/>
    <property type="evidence" value="ECO:0007669"/>
    <property type="project" value="InterPro"/>
</dbReference>
<evidence type="ECO:0000256" key="1">
    <source>
        <dbReference type="ARBA" id="ARBA00022975"/>
    </source>
</evidence>
<dbReference type="SUPFAM" id="SSF51556">
    <property type="entry name" value="Metallo-dependent hydrolases"/>
    <property type="match status" value="1"/>
</dbReference>
<name>A0A401IF21_APHSA</name>
<dbReference type="Proteomes" id="UP000287247">
    <property type="component" value="Unassembled WGS sequence"/>
</dbReference>
<keyword evidence="4" id="KW-1185">Reference proteome</keyword>
<dbReference type="InterPro" id="IPR024403">
    <property type="entry name" value="DHOase_cat"/>
</dbReference>
<dbReference type="Pfam" id="PF12890">
    <property type="entry name" value="DHOase"/>
    <property type="match status" value="1"/>
</dbReference>
<proteinExistence type="predicted"/>
<sequence>MTTHSLILFRQIRLLDPVNDTDIIRDILINNNIIQAIEPQIDNITPETQIFEAENLIIGPGLMDLYSYSGEPGYEDRETLISLTNAAAAGGFTDLVILPQTVPPIDNCATLAFLQQQSKSLDSQVNLHFWGHLTHKGEGEKMTELVELSTAGVVGFTDNKSIENLGLLRRFLEYINPLNKPIALVPEAISLKGNGVMREGICSINYGLPGNPEMTETTAIATILEMVAVTQTPVHLMRISTSRGVELIATGKARGLPITASTTWLHLLLDTENLANYDSNLKVNPPLGNKEDRQALIEGINQGVIDAIAVDHQAYTYEEKTVPFAEAPPGVIGLELALPLLWQEFVVSGQWSALQLWKVLSVNSRQCLGHTLNLIQVGESSNFIVFDPEKVWKVTPSTLNSLGSNTSWLGQEIKGKVLKIK</sequence>
<dbReference type="EMBL" id="BDQK01000005">
    <property type="protein sequence ID" value="GBF79873.1"/>
    <property type="molecule type" value="Genomic_DNA"/>
</dbReference>